<evidence type="ECO:0000313" key="2">
    <source>
        <dbReference type="EnsemblMetazoa" id="HelroP171462"/>
    </source>
</evidence>
<organism evidence="2 3">
    <name type="scientific">Helobdella robusta</name>
    <name type="common">Californian leech</name>
    <dbReference type="NCBI Taxonomy" id="6412"/>
    <lineage>
        <taxon>Eukaryota</taxon>
        <taxon>Metazoa</taxon>
        <taxon>Spiralia</taxon>
        <taxon>Lophotrochozoa</taxon>
        <taxon>Annelida</taxon>
        <taxon>Clitellata</taxon>
        <taxon>Hirudinea</taxon>
        <taxon>Rhynchobdellida</taxon>
        <taxon>Glossiphoniidae</taxon>
        <taxon>Helobdella</taxon>
    </lineage>
</organism>
<reference evidence="2" key="3">
    <citation type="submission" date="2015-06" db="UniProtKB">
        <authorList>
            <consortium name="EnsemblMetazoa"/>
        </authorList>
    </citation>
    <scope>IDENTIFICATION</scope>
</reference>
<reference evidence="3" key="1">
    <citation type="submission" date="2012-12" db="EMBL/GenBank/DDBJ databases">
        <authorList>
            <person name="Hellsten U."/>
            <person name="Grimwood J."/>
            <person name="Chapman J.A."/>
            <person name="Shapiro H."/>
            <person name="Aerts A."/>
            <person name="Otillar R.P."/>
            <person name="Terry A.Y."/>
            <person name="Boore J.L."/>
            <person name="Simakov O."/>
            <person name="Marletaz F."/>
            <person name="Cho S.-J."/>
            <person name="Edsinger-Gonzales E."/>
            <person name="Havlak P."/>
            <person name="Kuo D.-H."/>
            <person name="Larsson T."/>
            <person name="Lv J."/>
            <person name="Arendt D."/>
            <person name="Savage R."/>
            <person name="Osoegawa K."/>
            <person name="de Jong P."/>
            <person name="Lindberg D.R."/>
            <person name="Seaver E.C."/>
            <person name="Weisblat D.A."/>
            <person name="Putnam N.H."/>
            <person name="Grigoriev I.V."/>
            <person name="Rokhsar D.S."/>
        </authorList>
    </citation>
    <scope>NUCLEOTIDE SEQUENCE</scope>
</reference>
<dbReference type="CTD" id="20203662"/>
<gene>
    <name evidence="2" type="primary">20203662</name>
    <name evidence="1" type="ORF">HELRODRAFT_171462</name>
</gene>
<dbReference type="Proteomes" id="UP000015101">
    <property type="component" value="Unassembled WGS sequence"/>
</dbReference>
<accession>T1F4B3</accession>
<evidence type="ECO:0000313" key="1">
    <source>
        <dbReference type="EMBL" id="ESO05790.1"/>
    </source>
</evidence>
<dbReference type="EnsemblMetazoa" id="HelroT171462">
    <property type="protein sequence ID" value="HelroP171462"/>
    <property type="gene ID" value="HelroG171462"/>
</dbReference>
<sequence>MAFYFLKQIDACVLAKVVDIIELLGSILCCCIKEKFALEWGLWLDKTEESIEYKKKMQSIVDAFIDANLPLTILDRKKMQTMFKTLDLKLKSPGQNYIEKLRLSVATFMKNLIK</sequence>
<evidence type="ECO:0000313" key="3">
    <source>
        <dbReference type="Proteomes" id="UP000015101"/>
    </source>
</evidence>
<protein>
    <submittedName>
        <fullName evidence="1 2">Uncharacterized protein</fullName>
    </submittedName>
</protein>
<dbReference type="RefSeq" id="XP_009016423.1">
    <property type="nucleotide sequence ID" value="XM_009018175.1"/>
</dbReference>
<proteinExistence type="predicted"/>
<dbReference type="AlphaFoldDB" id="T1F4B3"/>
<dbReference type="EMBL" id="AMQM01003878">
    <property type="status" value="NOT_ANNOTATED_CDS"/>
    <property type="molecule type" value="Genomic_DNA"/>
</dbReference>
<dbReference type="HOGENOM" id="CLU_2123725_0_0_1"/>
<keyword evidence="3" id="KW-1185">Reference proteome</keyword>
<reference evidence="1 3" key="2">
    <citation type="journal article" date="2013" name="Nature">
        <title>Insights into bilaterian evolution from three spiralian genomes.</title>
        <authorList>
            <person name="Simakov O."/>
            <person name="Marletaz F."/>
            <person name="Cho S.J."/>
            <person name="Edsinger-Gonzales E."/>
            <person name="Havlak P."/>
            <person name="Hellsten U."/>
            <person name="Kuo D.H."/>
            <person name="Larsson T."/>
            <person name="Lv J."/>
            <person name="Arendt D."/>
            <person name="Savage R."/>
            <person name="Osoegawa K."/>
            <person name="de Jong P."/>
            <person name="Grimwood J."/>
            <person name="Chapman J.A."/>
            <person name="Shapiro H."/>
            <person name="Aerts A."/>
            <person name="Otillar R.P."/>
            <person name="Terry A.Y."/>
            <person name="Boore J.L."/>
            <person name="Grigoriev I.V."/>
            <person name="Lindberg D.R."/>
            <person name="Seaver E.C."/>
            <person name="Weisblat D.A."/>
            <person name="Putnam N.H."/>
            <person name="Rokhsar D.S."/>
        </authorList>
    </citation>
    <scope>NUCLEOTIDE SEQUENCE</scope>
</reference>
<dbReference type="KEGG" id="hro:HELRODRAFT_171462"/>
<dbReference type="InParanoid" id="T1F4B3"/>
<dbReference type="GeneID" id="20203662"/>
<name>T1F4B3_HELRO</name>
<dbReference type="EMBL" id="KB096325">
    <property type="protein sequence ID" value="ESO05790.1"/>
    <property type="molecule type" value="Genomic_DNA"/>
</dbReference>